<dbReference type="EMBL" id="JQ950335">
    <property type="protein sequence ID" value="AFN70970.1"/>
    <property type="molecule type" value="mRNA"/>
</dbReference>
<proteinExistence type="evidence at transcript level"/>
<accession>I6ZYP3</accession>
<evidence type="ECO:0000313" key="1">
    <source>
        <dbReference type="EMBL" id="AFN70970.1"/>
    </source>
</evidence>
<feature type="non-terminal residue" evidence="1">
    <location>
        <position position="158"/>
    </location>
</feature>
<dbReference type="AlphaFoldDB" id="I6ZYP3"/>
<reference evidence="1" key="1">
    <citation type="journal article" date="2013" name="Mol. Biol. Rep.">
        <title>Expression pattern of fifteen genes of non-mevalonate (MEP) and mevalonate (MVA) pathways in different tissues of endangered medicinal herb Picrorhiza kurroa with respect to picrosides content.</title>
        <authorList>
            <person name="Pandit S."/>
            <person name="Shitiz K."/>
            <person name="Sood H."/>
            <person name="Naik P.K."/>
            <person name="Chauhan R.S."/>
        </authorList>
    </citation>
    <scope>NUCLEOTIDE SEQUENCE</scope>
</reference>
<name>I6ZYP3_9LAMI</name>
<keyword evidence="1" id="KW-0418">Kinase</keyword>
<keyword evidence="1" id="KW-0808">Transferase</keyword>
<protein>
    <submittedName>
        <fullName evidence="1">Phosphomevalonate kinase</fullName>
    </submittedName>
</protein>
<gene>
    <name evidence="1" type="primary">PMK</name>
</gene>
<organism evidence="1">
    <name type="scientific">Picrorhiza kurrooa</name>
    <dbReference type="NCBI Taxonomy" id="195120"/>
    <lineage>
        <taxon>Eukaryota</taxon>
        <taxon>Viridiplantae</taxon>
        <taxon>Streptophyta</taxon>
        <taxon>Embryophyta</taxon>
        <taxon>Tracheophyta</taxon>
        <taxon>Spermatophyta</taxon>
        <taxon>Magnoliopsida</taxon>
        <taxon>eudicotyledons</taxon>
        <taxon>Gunneridae</taxon>
        <taxon>Pentapetalae</taxon>
        <taxon>asterids</taxon>
        <taxon>lamiids</taxon>
        <taxon>Lamiales</taxon>
        <taxon>Plantaginaceae</taxon>
        <taxon>Veroniceae</taxon>
        <taxon>Picrorhiza</taxon>
    </lineage>
</organism>
<feature type="non-terminal residue" evidence="1">
    <location>
        <position position="1"/>
    </location>
</feature>
<dbReference type="GO" id="GO:0016301">
    <property type="term" value="F:kinase activity"/>
    <property type="evidence" value="ECO:0007669"/>
    <property type="project" value="UniProtKB-KW"/>
</dbReference>
<sequence length="158" mass="18005">VRGSPRASIPYSEFSWVFLPSLASWEPSEFQALLLLEFLTTIVLQSISQGQFPAFSSSSYSCFIHNYCDLCCSYCRLDGDLHSSRMCWNFCNIVIYINDFLGLWLQVSWNLASSIKDTCSSSVHDLWSVLVPFSLGCRVPDRTLLDPLVHTRRRGHHS</sequence>